<gene>
    <name evidence="1" type="ORF">DMC30DRAFT_415202</name>
</gene>
<organism evidence="1 2">
    <name type="scientific">Rhodotorula diobovata</name>
    <dbReference type="NCBI Taxonomy" id="5288"/>
    <lineage>
        <taxon>Eukaryota</taxon>
        <taxon>Fungi</taxon>
        <taxon>Dikarya</taxon>
        <taxon>Basidiomycota</taxon>
        <taxon>Pucciniomycotina</taxon>
        <taxon>Microbotryomycetes</taxon>
        <taxon>Sporidiobolales</taxon>
        <taxon>Sporidiobolaceae</taxon>
        <taxon>Rhodotorula</taxon>
    </lineage>
</organism>
<evidence type="ECO:0000313" key="2">
    <source>
        <dbReference type="Proteomes" id="UP000311382"/>
    </source>
</evidence>
<evidence type="ECO:0000313" key="1">
    <source>
        <dbReference type="EMBL" id="TNY22307.1"/>
    </source>
</evidence>
<protein>
    <submittedName>
        <fullName evidence="1">Zinc finger protein ZIC 5</fullName>
    </submittedName>
</protein>
<proteinExistence type="predicted"/>
<keyword evidence="2" id="KW-1185">Reference proteome</keyword>
<dbReference type="EMBL" id="SOZI01000027">
    <property type="protein sequence ID" value="TNY22307.1"/>
    <property type="molecule type" value="Genomic_DNA"/>
</dbReference>
<accession>A0A5C5FZJ7</accession>
<dbReference type="Proteomes" id="UP000311382">
    <property type="component" value="Unassembled WGS sequence"/>
</dbReference>
<sequence>MAQAIDHALADQKQALVLSGALQGQQALSLLGLPLLLVGLRTRTRPFSFARLTRDYSLAALVAGPAVGAAYAFAQTRAQSPAQVAAWAAQSKTDRARQRREDYGVIGGAIGATALPALLLRRAPLLQLATAGFSLGTASGVLWHYASGAAVQGAPDAPVSGVGKGGLSGV</sequence>
<reference evidence="1 2" key="1">
    <citation type="submission" date="2019-03" db="EMBL/GenBank/DDBJ databases">
        <title>Rhodosporidium diobovatum UCD-FST 08-225 genome sequencing, assembly, and annotation.</title>
        <authorList>
            <person name="Fakankun I.U."/>
            <person name="Fristensky B."/>
            <person name="Levin D.B."/>
        </authorList>
    </citation>
    <scope>NUCLEOTIDE SEQUENCE [LARGE SCALE GENOMIC DNA]</scope>
    <source>
        <strain evidence="1 2">UCD-FST 08-225</strain>
    </source>
</reference>
<name>A0A5C5FZJ7_9BASI</name>
<dbReference type="AlphaFoldDB" id="A0A5C5FZJ7"/>
<comment type="caution">
    <text evidence="1">The sequence shown here is derived from an EMBL/GenBank/DDBJ whole genome shotgun (WGS) entry which is preliminary data.</text>
</comment>